<organism evidence="3">
    <name type="scientific">Amblyomma cajennense</name>
    <name type="common">Cayenne tick</name>
    <name type="synonym">Acarus cajennensis</name>
    <dbReference type="NCBI Taxonomy" id="34607"/>
    <lineage>
        <taxon>Eukaryota</taxon>
        <taxon>Metazoa</taxon>
        <taxon>Ecdysozoa</taxon>
        <taxon>Arthropoda</taxon>
        <taxon>Chelicerata</taxon>
        <taxon>Arachnida</taxon>
        <taxon>Acari</taxon>
        <taxon>Parasitiformes</taxon>
        <taxon>Ixodida</taxon>
        <taxon>Ixodoidea</taxon>
        <taxon>Ixodidae</taxon>
        <taxon>Amblyomminae</taxon>
        <taxon>Amblyomma</taxon>
    </lineage>
</organism>
<protein>
    <submittedName>
        <fullName evidence="3">Putative secreted protein</fullName>
    </submittedName>
</protein>
<evidence type="ECO:0000256" key="1">
    <source>
        <dbReference type="SAM" id="MobiDB-lite"/>
    </source>
</evidence>
<proteinExistence type="evidence at transcript level"/>
<keyword evidence="2" id="KW-0732">Signal</keyword>
<feature type="compositionally biased region" description="Basic and acidic residues" evidence="1">
    <location>
        <begin position="20"/>
        <end position="47"/>
    </location>
</feature>
<feature type="non-terminal residue" evidence="3">
    <location>
        <position position="90"/>
    </location>
</feature>
<accession>A0A023FCP4</accession>
<name>A0A023FCP4_AMBCJ</name>
<feature type="chain" id="PRO_5001519701" evidence="2">
    <location>
        <begin position="17"/>
        <end position="90"/>
    </location>
</feature>
<sequence>MLRTVLTLLAAGAALAAYLDDEKPYERSEGAGMERESSYHYDRDSRHQRLPPRYSSERGWGGRGPVAWKGGAREAGTQSTIIRTLNPEPG</sequence>
<feature type="region of interest" description="Disordered" evidence="1">
    <location>
        <begin position="20"/>
        <end position="90"/>
    </location>
</feature>
<evidence type="ECO:0000313" key="3">
    <source>
        <dbReference type="EMBL" id="JAC19586.1"/>
    </source>
</evidence>
<evidence type="ECO:0000256" key="2">
    <source>
        <dbReference type="SAM" id="SignalP"/>
    </source>
</evidence>
<dbReference type="EMBL" id="GBBK01004896">
    <property type="protein sequence ID" value="JAC19586.1"/>
    <property type="molecule type" value="mRNA"/>
</dbReference>
<feature type="signal peptide" evidence="2">
    <location>
        <begin position="1"/>
        <end position="16"/>
    </location>
</feature>
<reference evidence="3" key="1">
    <citation type="submission" date="2014-03" db="EMBL/GenBank/DDBJ databases">
        <title>The sialotranscriptome of Amblyomma triste, Amblyomma parvum and Amblyomma cajennense ticks, uncovered by 454-based RNA-seq.</title>
        <authorList>
            <person name="Garcia G.R."/>
            <person name="Gardinassi L.G."/>
            <person name="Ribeiro J.M."/>
            <person name="Anatriello E."/>
            <person name="Ferreira B.R."/>
            <person name="Moreira H.N."/>
            <person name="Mafra C."/>
            <person name="Olegario M.M."/>
            <person name="Szabo P.J."/>
            <person name="Miranda-Santos I.K."/>
            <person name="Maruyama S.R."/>
        </authorList>
    </citation>
    <scope>NUCLEOTIDE SEQUENCE</scope>
    <source>
        <strain evidence="3">Uberlandia</strain>
        <tissue evidence="3">Salivary glands</tissue>
    </source>
</reference>
<dbReference type="AlphaFoldDB" id="A0A023FCP4"/>